<dbReference type="GO" id="GO:0016491">
    <property type="term" value="F:oxidoreductase activity"/>
    <property type="evidence" value="ECO:0007669"/>
    <property type="project" value="UniProtKB-KW"/>
</dbReference>
<dbReference type="Pfam" id="PF14027">
    <property type="entry name" value="Questin_oxidase"/>
    <property type="match status" value="1"/>
</dbReference>
<evidence type="ECO:0000256" key="1">
    <source>
        <dbReference type="ARBA" id="ARBA00023002"/>
    </source>
</evidence>
<evidence type="ECO:0000313" key="3">
    <source>
        <dbReference type="EMBL" id="PWN20400.1"/>
    </source>
</evidence>
<dbReference type="OrthoDB" id="10004862at2759"/>
<dbReference type="InterPro" id="IPR025337">
    <property type="entry name" value="Questin_oxidase-like"/>
</dbReference>
<protein>
    <submittedName>
        <fullName evidence="3">Uncharacterized protein</fullName>
    </submittedName>
</protein>
<accession>A0A316U5C3</accession>
<name>A0A316U5C3_9BASI</name>
<dbReference type="AlphaFoldDB" id="A0A316U5C3"/>
<dbReference type="RefSeq" id="XP_025347560.1">
    <property type="nucleotide sequence ID" value="XM_025489733.1"/>
</dbReference>
<feature type="region of interest" description="Disordered" evidence="2">
    <location>
        <begin position="195"/>
        <end position="216"/>
    </location>
</feature>
<dbReference type="GeneID" id="37011467"/>
<sequence>MPEHITLPLPSLLRSSFPPYDAQAARAAQEVLDRNHQTYHVFFNERGLHNHAAHHILAALQLGCAPSSFAQHLEKAEEYLLNPDWKLHRNPKDQGAKGSIEQHNWTEHLGKHDWYWHYLAFFESQIKEKGGAACLEEFVFGEKANEKQVAMLGRFIGGALHPFIHTGYGFEFGLDGIVAEGLAMTAMTEPRFAAVLPPRPTGDKTASTSNSGTTANGLKTDEPLSVFSILSLAYVDKRLDISHHSDDDKFAPLLEPQAAALLNEYTSRWHISEDDVGHPDLLTIRGGSAGKWTELIWVVVLLLGATSRPGKQLRHDFFLMHAHNATLFLPSLLPQLTIASRIKLLDALWRTIFTYWVARGRPVFYIEGTLLESTTEPVKPTAAQHNDEHAAKALRSLIHYAEHLSHTPAGTFSLPSGIKDAVQGREVFPGLEKLDGTAFIRTAGQLLQNQGWPGEEKENWDFEGLGYDEAWQSG</sequence>
<dbReference type="PANTHER" id="PTHR35870:SF1">
    <property type="entry name" value="PROTEIN, PUTATIVE (AFU_ORTHOLOGUE AFUA_5G03330)-RELATED"/>
    <property type="match status" value="1"/>
</dbReference>
<dbReference type="Proteomes" id="UP000245942">
    <property type="component" value="Unassembled WGS sequence"/>
</dbReference>
<feature type="compositionally biased region" description="Low complexity" evidence="2">
    <location>
        <begin position="205"/>
        <end position="216"/>
    </location>
</feature>
<keyword evidence="4" id="KW-1185">Reference proteome</keyword>
<evidence type="ECO:0000313" key="4">
    <source>
        <dbReference type="Proteomes" id="UP000245942"/>
    </source>
</evidence>
<dbReference type="EMBL" id="KZ819328">
    <property type="protein sequence ID" value="PWN20400.1"/>
    <property type="molecule type" value="Genomic_DNA"/>
</dbReference>
<dbReference type="PANTHER" id="PTHR35870">
    <property type="entry name" value="PROTEIN, PUTATIVE (AFU_ORTHOLOGUE AFUA_5G03330)-RELATED"/>
    <property type="match status" value="1"/>
</dbReference>
<proteinExistence type="predicted"/>
<reference evidence="3 4" key="1">
    <citation type="journal article" date="2018" name="Mol. Biol. Evol.">
        <title>Broad Genomic Sampling Reveals a Smut Pathogenic Ancestry of the Fungal Clade Ustilaginomycotina.</title>
        <authorList>
            <person name="Kijpornyongpan T."/>
            <person name="Mondo S.J."/>
            <person name="Barry K."/>
            <person name="Sandor L."/>
            <person name="Lee J."/>
            <person name="Lipzen A."/>
            <person name="Pangilinan J."/>
            <person name="LaButti K."/>
            <person name="Hainaut M."/>
            <person name="Henrissat B."/>
            <person name="Grigoriev I.V."/>
            <person name="Spatafora J.W."/>
            <person name="Aime M.C."/>
        </authorList>
    </citation>
    <scope>NUCLEOTIDE SEQUENCE [LARGE SCALE GENOMIC DNA]</scope>
    <source>
        <strain evidence="3 4">MCA 4718</strain>
    </source>
</reference>
<organism evidence="3 4">
    <name type="scientific">Pseudomicrostroma glucosiphilum</name>
    <dbReference type="NCBI Taxonomy" id="1684307"/>
    <lineage>
        <taxon>Eukaryota</taxon>
        <taxon>Fungi</taxon>
        <taxon>Dikarya</taxon>
        <taxon>Basidiomycota</taxon>
        <taxon>Ustilaginomycotina</taxon>
        <taxon>Exobasidiomycetes</taxon>
        <taxon>Microstromatales</taxon>
        <taxon>Microstromatales incertae sedis</taxon>
        <taxon>Pseudomicrostroma</taxon>
    </lineage>
</organism>
<gene>
    <name evidence="3" type="ORF">BCV69DRAFT_208620</name>
</gene>
<dbReference type="STRING" id="1684307.A0A316U5C3"/>
<evidence type="ECO:0000256" key="2">
    <source>
        <dbReference type="SAM" id="MobiDB-lite"/>
    </source>
</evidence>
<keyword evidence="1" id="KW-0560">Oxidoreductase</keyword>